<evidence type="ECO:0000313" key="1">
    <source>
        <dbReference type="EMBL" id="KAK9137946.1"/>
    </source>
</evidence>
<dbReference type="Proteomes" id="UP001417504">
    <property type="component" value="Unassembled WGS sequence"/>
</dbReference>
<sequence>MLCVLAINWVIETIEGENEIGETSRAKYWHEGGHAWENMLEAMKRLRDIRVQGGAKIEAVLQRDGSARGNYSGSGQITRAEILEIREGGSFARDQAVGQSTMPRDMEINFYSDRRRWEEILLKSENMESGNPLERTKMGRHEWLDFYYWRAFIQGRSNGRSAECNVPWRRTEPEIYPSSLEMKGVCSLRRFHVRWSQISLNIGDTTRYKRRGEIDYEPDEMGDGIQGVQIEQEMIEESDSEVGGSLTKIGKIKKRNRKIGRNGMMRKSLGNPVSITTVFANREALGISLFGLESMLNNNTSMAYVLPLQS</sequence>
<dbReference type="AlphaFoldDB" id="A0AAP0JPP4"/>
<comment type="caution">
    <text evidence="1">The sequence shown here is derived from an EMBL/GenBank/DDBJ whole genome shotgun (WGS) entry which is preliminary data.</text>
</comment>
<dbReference type="EMBL" id="JBBNAE010000003">
    <property type="protein sequence ID" value="KAK9137946.1"/>
    <property type="molecule type" value="Genomic_DNA"/>
</dbReference>
<protein>
    <submittedName>
        <fullName evidence="1">Uncharacterized protein</fullName>
    </submittedName>
</protein>
<evidence type="ECO:0000313" key="2">
    <source>
        <dbReference type="Proteomes" id="UP001417504"/>
    </source>
</evidence>
<accession>A0AAP0JPP4</accession>
<reference evidence="1 2" key="1">
    <citation type="submission" date="2024-01" db="EMBL/GenBank/DDBJ databases">
        <title>Genome assemblies of Stephania.</title>
        <authorList>
            <person name="Yang L."/>
        </authorList>
    </citation>
    <scope>NUCLEOTIDE SEQUENCE [LARGE SCALE GENOMIC DNA]</scope>
    <source>
        <strain evidence="1">QJT</strain>
        <tissue evidence="1">Leaf</tissue>
    </source>
</reference>
<proteinExistence type="predicted"/>
<organism evidence="1 2">
    <name type="scientific">Stephania japonica</name>
    <dbReference type="NCBI Taxonomy" id="461633"/>
    <lineage>
        <taxon>Eukaryota</taxon>
        <taxon>Viridiplantae</taxon>
        <taxon>Streptophyta</taxon>
        <taxon>Embryophyta</taxon>
        <taxon>Tracheophyta</taxon>
        <taxon>Spermatophyta</taxon>
        <taxon>Magnoliopsida</taxon>
        <taxon>Ranunculales</taxon>
        <taxon>Menispermaceae</taxon>
        <taxon>Menispermoideae</taxon>
        <taxon>Cissampelideae</taxon>
        <taxon>Stephania</taxon>
    </lineage>
</organism>
<gene>
    <name evidence="1" type="ORF">Sjap_008540</name>
</gene>
<keyword evidence="2" id="KW-1185">Reference proteome</keyword>
<name>A0AAP0JPP4_9MAGN</name>